<gene>
    <name evidence="1" type="ORF">METZ01_LOCUS62217</name>
</gene>
<evidence type="ECO:0000313" key="1">
    <source>
        <dbReference type="EMBL" id="SVA09363.1"/>
    </source>
</evidence>
<dbReference type="AlphaFoldDB" id="A0A381T6K7"/>
<protein>
    <submittedName>
        <fullName evidence="1">Uncharacterized protein</fullName>
    </submittedName>
</protein>
<organism evidence="1">
    <name type="scientific">marine metagenome</name>
    <dbReference type="NCBI Taxonomy" id="408172"/>
    <lineage>
        <taxon>unclassified sequences</taxon>
        <taxon>metagenomes</taxon>
        <taxon>ecological metagenomes</taxon>
    </lineage>
</organism>
<reference evidence="1" key="1">
    <citation type="submission" date="2018-05" db="EMBL/GenBank/DDBJ databases">
        <authorList>
            <person name="Lanie J.A."/>
            <person name="Ng W.-L."/>
            <person name="Kazmierczak K.M."/>
            <person name="Andrzejewski T.M."/>
            <person name="Davidsen T.M."/>
            <person name="Wayne K.J."/>
            <person name="Tettelin H."/>
            <person name="Glass J.I."/>
            <person name="Rusch D."/>
            <person name="Podicherti R."/>
            <person name="Tsui H.-C.T."/>
            <person name="Winkler M.E."/>
        </authorList>
    </citation>
    <scope>NUCLEOTIDE SEQUENCE</scope>
</reference>
<dbReference type="EMBL" id="UINC01003801">
    <property type="protein sequence ID" value="SVA09363.1"/>
    <property type="molecule type" value="Genomic_DNA"/>
</dbReference>
<sequence>MKYFDINKPIVKLLEMSRCLRWTVEQVSLTYSIIAGSTPQ</sequence>
<accession>A0A381T6K7</accession>
<name>A0A381T6K7_9ZZZZ</name>
<proteinExistence type="predicted"/>